<evidence type="ECO:0000256" key="6">
    <source>
        <dbReference type="ARBA" id="ARBA00023004"/>
    </source>
</evidence>
<protein>
    <submittedName>
        <fullName evidence="14">TonB-dependent receptor</fullName>
    </submittedName>
</protein>
<name>A0A7G9L3Z9_9SPHN</name>
<dbReference type="GO" id="GO:0009279">
    <property type="term" value="C:cell outer membrane"/>
    <property type="evidence" value="ECO:0007669"/>
    <property type="project" value="UniProtKB-SubCell"/>
</dbReference>
<evidence type="ECO:0000259" key="13">
    <source>
        <dbReference type="SMART" id="SM00965"/>
    </source>
</evidence>
<accession>A0A7G9L3Z9</accession>
<keyword evidence="12" id="KW-0732">Signal</keyword>
<dbReference type="PROSITE" id="PS52016">
    <property type="entry name" value="TONB_DEPENDENT_REC_3"/>
    <property type="match status" value="1"/>
</dbReference>
<proteinExistence type="inferred from homology"/>
<dbReference type="Gene3D" id="2.170.130.10">
    <property type="entry name" value="TonB-dependent receptor, plug domain"/>
    <property type="match status" value="1"/>
</dbReference>
<dbReference type="EMBL" id="CP060697">
    <property type="protein sequence ID" value="QNM83348.1"/>
    <property type="molecule type" value="Genomic_DNA"/>
</dbReference>
<dbReference type="SMART" id="SM00965">
    <property type="entry name" value="STN"/>
    <property type="match status" value="1"/>
</dbReference>
<dbReference type="Pfam" id="PF00593">
    <property type="entry name" value="TonB_dep_Rec_b-barrel"/>
    <property type="match status" value="1"/>
</dbReference>
<dbReference type="CDD" id="cd01347">
    <property type="entry name" value="ligand_gated_channel"/>
    <property type="match status" value="1"/>
</dbReference>
<dbReference type="RefSeq" id="WP_187480303.1">
    <property type="nucleotide sequence ID" value="NZ_CP060697.1"/>
</dbReference>
<comment type="subcellular location">
    <subcellularLocation>
        <location evidence="1 10">Cell outer membrane</location>
        <topology evidence="1 10">Multi-pass membrane protein</topology>
    </subcellularLocation>
</comment>
<dbReference type="InterPro" id="IPR011662">
    <property type="entry name" value="Secretin/TonB_short_N"/>
</dbReference>
<feature type="chain" id="PRO_5028892574" evidence="12">
    <location>
        <begin position="26"/>
        <end position="860"/>
    </location>
</feature>
<dbReference type="InterPro" id="IPR036942">
    <property type="entry name" value="Beta-barrel_TonB_sf"/>
</dbReference>
<keyword evidence="8 10" id="KW-0472">Membrane</keyword>
<keyword evidence="4" id="KW-0410">Iron transport</keyword>
<dbReference type="Gene3D" id="2.40.170.20">
    <property type="entry name" value="TonB-dependent receptor, beta-barrel domain"/>
    <property type="match status" value="1"/>
</dbReference>
<evidence type="ECO:0000256" key="10">
    <source>
        <dbReference type="PROSITE-ProRule" id="PRU01360"/>
    </source>
</evidence>
<dbReference type="PANTHER" id="PTHR47234:SF1">
    <property type="entry name" value="TONB-DEPENDENT RECEPTOR"/>
    <property type="match status" value="1"/>
</dbReference>
<dbReference type="Pfam" id="PF07660">
    <property type="entry name" value="STN"/>
    <property type="match status" value="1"/>
</dbReference>
<dbReference type="InterPro" id="IPR039426">
    <property type="entry name" value="TonB-dep_rcpt-like"/>
</dbReference>
<dbReference type="Gene3D" id="3.55.50.30">
    <property type="match status" value="1"/>
</dbReference>
<keyword evidence="7 11" id="KW-0798">TonB box</keyword>
<evidence type="ECO:0000256" key="2">
    <source>
        <dbReference type="ARBA" id="ARBA00022448"/>
    </source>
</evidence>
<reference evidence="14 15" key="1">
    <citation type="submission" date="2020-08" db="EMBL/GenBank/DDBJ databases">
        <title>Sphingomonas sp. sand1-3 16S ribosomal RNA gene Genome sequencing and assembly.</title>
        <authorList>
            <person name="Kang M."/>
        </authorList>
    </citation>
    <scope>NUCLEOTIDE SEQUENCE [LARGE SCALE GENOMIC DNA]</scope>
    <source>
        <strain evidence="15">sand1-3</strain>
    </source>
</reference>
<dbReference type="InterPro" id="IPR012910">
    <property type="entry name" value="Plug_dom"/>
</dbReference>
<keyword evidence="6" id="KW-0408">Iron</keyword>
<evidence type="ECO:0000256" key="5">
    <source>
        <dbReference type="ARBA" id="ARBA00022692"/>
    </source>
</evidence>
<evidence type="ECO:0000256" key="12">
    <source>
        <dbReference type="SAM" id="SignalP"/>
    </source>
</evidence>
<dbReference type="KEGG" id="ssau:H8M03_03100"/>
<dbReference type="InterPro" id="IPR037066">
    <property type="entry name" value="Plug_dom_sf"/>
</dbReference>
<comment type="similarity">
    <text evidence="10 11">Belongs to the TonB-dependent receptor family.</text>
</comment>
<keyword evidence="14" id="KW-0675">Receptor</keyword>
<dbReference type="PANTHER" id="PTHR47234">
    <property type="match status" value="1"/>
</dbReference>
<dbReference type="InterPro" id="IPR000531">
    <property type="entry name" value="Beta-barrel_TonB"/>
</dbReference>
<evidence type="ECO:0000256" key="3">
    <source>
        <dbReference type="ARBA" id="ARBA00022452"/>
    </source>
</evidence>
<dbReference type="AlphaFoldDB" id="A0A7G9L3Z9"/>
<evidence type="ECO:0000313" key="14">
    <source>
        <dbReference type="EMBL" id="QNM83348.1"/>
    </source>
</evidence>
<evidence type="ECO:0000313" key="15">
    <source>
        <dbReference type="Proteomes" id="UP000515861"/>
    </source>
</evidence>
<dbReference type="GO" id="GO:0006826">
    <property type="term" value="P:iron ion transport"/>
    <property type="evidence" value="ECO:0007669"/>
    <property type="project" value="UniProtKB-KW"/>
</dbReference>
<evidence type="ECO:0000256" key="1">
    <source>
        <dbReference type="ARBA" id="ARBA00004571"/>
    </source>
</evidence>
<dbReference type="Pfam" id="PF07715">
    <property type="entry name" value="Plug"/>
    <property type="match status" value="1"/>
</dbReference>
<keyword evidence="9 10" id="KW-0998">Cell outer membrane</keyword>
<gene>
    <name evidence="14" type="ORF">H8M03_03100</name>
</gene>
<dbReference type="SUPFAM" id="SSF56935">
    <property type="entry name" value="Porins"/>
    <property type="match status" value="1"/>
</dbReference>
<keyword evidence="3 10" id="KW-1134">Transmembrane beta strand</keyword>
<evidence type="ECO:0000256" key="11">
    <source>
        <dbReference type="RuleBase" id="RU003357"/>
    </source>
</evidence>
<evidence type="ECO:0000256" key="9">
    <source>
        <dbReference type="ARBA" id="ARBA00023237"/>
    </source>
</evidence>
<feature type="domain" description="Secretin/TonB short N-terminal" evidence="13">
    <location>
        <begin position="51"/>
        <end position="101"/>
    </location>
</feature>
<keyword evidence="5 10" id="KW-0812">Transmembrane</keyword>
<feature type="signal peptide" evidence="12">
    <location>
        <begin position="1"/>
        <end position="25"/>
    </location>
</feature>
<organism evidence="14 15">
    <name type="scientific">Sphingomonas sabuli</name>
    <dbReference type="NCBI Taxonomy" id="2764186"/>
    <lineage>
        <taxon>Bacteria</taxon>
        <taxon>Pseudomonadati</taxon>
        <taxon>Pseudomonadota</taxon>
        <taxon>Alphaproteobacteria</taxon>
        <taxon>Sphingomonadales</taxon>
        <taxon>Sphingomonadaceae</taxon>
        <taxon>Sphingomonas</taxon>
    </lineage>
</organism>
<dbReference type="Proteomes" id="UP000515861">
    <property type="component" value="Chromosome"/>
</dbReference>
<evidence type="ECO:0000256" key="4">
    <source>
        <dbReference type="ARBA" id="ARBA00022496"/>
    </source>
</evidence>
<keyword evidence="4" id="KW-0406">Ion transport</keyword>
<keyword evidence="15" id="KW-1185">Reference proteome</keyword>
<keyword evidence="2 10" id="KW-0813">Transport</keyword>
<evidence type="ECO:0000256" key="7">
    <source>
        <dbReference type="ARBA" id="ARBA00023077"/>
    </source>
</evidence>
<sequence length="860" mass="91916">MRYPSWSTSLTSLALALAAAPAAAAAQPGNYALPSMSLGAALREVARQNGIDLLVDDRLVAGRRAPPLSGAYSVESAIAALLQGSGLTSRQVDGTWVISASEQPEGPGDAGALADNEDVIVVTGTNVRGAQPTSPVITISRADIDRAQPGSAEELMRKLPQNVASGVAQENFGTTGAGADITDHGAGVNLRGLGQRATLTLLNGRRLAPSGSGSFVDISLIPITAVQRVEIVTDGASAIYGSDAVGGVVNFILRRDFDGLETVAQAGTTTQGGGDQLLLGATGGRRWTGGHGLLSYEYRRDRLVRADQRDFTLNLPDEWSLFPDERRHSLFGAVGQEISPTLSIDANFLYTDRRTARSFFIAGPVVPVDARARARTIGGTAALRWTPIGDWTVEASAGWYRARTDEQQNQPQGQGLFNRFDTENRILELGLKADGTIVDLPGGPLKLALGAAHRREAYASEFETQVNPVNPQSGKRRVSSLYGEIYTPLVGEANRLPLVEKLIVTAAARLEHYSNLKTSVDPKLGLLWSPGHGLDLRASYSTSFRAPLLSEQLGFYNAFLFPSSLLYIDPSEAIPGVGAALVGANPDVGPEKSRSWTAGFDWKPPSVPGLSLTASYYAIRFTNRIALPTEQIVIVGDPALAPAVTLNPDVGYVTAILDGAGNVLDFSGPGFTNGNATPADVVVIVDARVSNTAETRTNGLDLGLRYDWTLGRHQLRFDLNANKVFRFDDRLTTTSPAIKTVNTPFHPIDLRFRAGLGWSLGPWAANAALNYTDGYRDNRAGRDDKVDSFTTVDAGLVYDFGTGRTAPLDRLRIAFNVQNLFDQDPPSLGLEPGQTRGIGFDPVNATGRGRFVSLQLRKSW</sequence>
<evidence type="ECO:0000256" key="8">
    <source>
        <dbReference type="ARBA" id="ARBA00023136"/>
    </source>
</evidence>